<gene>
    <name evidence="2" type="ORF">PHISCL_11144</name>
</gene>
<proteinExistence type="predicted"/>
<protein>
    <submittedName>
        <fullName evidence="2">Uncharacterized protein</fullName>
    </submittedName>
</protein>
<evidence type="ECO:0000313" key="2">
    <source>
        <dbReference type="EMBL" id="RJE16519.1"/>
    </source>
</evidence>
<sequence>MNDPAYLSSTRARIDNGLNRNGSESGSWREVYGQEVACRSAGNVNDPADAPYNDGSLKSGKENMDAE</sequence>
<dbReference type="AlphaFoldDB" id="A0A3A2Z035"/>
<evidence type="ECO:0000256" key="1">
    <source>
        <dbReference type="SAM" id="MobiDB-lite"/>
    </source>
</evidence>
<accession>A0A3A2Z035</accession>
<keyword evidence="3" id="KW-1185">Reference proteome</keyword>
<reference evidence="3" key="1">
    <citation type="submission" date="2017-02" db="EMBL/GenBank/DDBJ databases">
        <authorList>
            <person name="Tafer H."/>
            <person name="Lopandic K."/>
        </authorList>
    </citation>
    <scope>NUCLEOTIDE SEQUENCE [LARGE SCALE GENOMIC DNA]</scope>
    <source>
        <strain evidence="3">CBS 366.77</strain>
    </source>
</reference>
<name>A0A3A2Z035_9EURO</name>
<dbReference type="EMBL" id="MVGC01004222">
    <property type="protein sequence ID" value="RJE16519.1"/>
    <property type="molecule type" value="Genomic_DNA"/>
</dbReference>
<comment type="caution">
    <text evidence="2">The sequence shown here is derived from an EMBL/GenBank/DDBJ whole genome shotgun (WGS) entry which is preliminary data.</text>
</comment>
<dbReference type="Proteomes" id="UP000266188">
    <property type="component" value="Unassembled WGS sequence"/>
</dbReference>
<feature type="non-terminal residue" evidence="2">
    <location>
        <position position="67"/>
    </location>
</feature>
<dbReference type="OrthoDB" id="418495at2759"/>
<feature type="region of interest" description="Disordered" evidence="1">
    <location>
        <begin position="40"/>
        <end position="67"/>
    </location>
</feature>
<organism evidence="2 3">
    <name type="scientific">Aspergillus sclerotialis</name>
    <dbReference type="NCBI Taxonomy" id="2070753"/>
    <lineage>
        <taxon>Eukaryota</taxon>
        <taxon>Fungi</taxon>
        <taxon>Dikarya</taxon>
        <taxon>Ascomycota</taxon>
        <taxon>Pezizomycotina</taxon>
        <taxon>Eurotiomycetes</taxon>
        <taxon>Eurotiomycetidae</taxon>
        <taxon>Eurotiales</taxon>
        <taxon>Aspergillaceae</taxon>
        <taxon>Aspergillus</taxon>
        <taxon>Aspergillus subgen. Polypaecilum</taxon>
    </lineage>
</organism>
<evidence type="ECO:0000313" key="3">
    <source>
        <dbReference type="Proteomes" id="UP000266188"/>
    </source>
</evidence>